<keyword evidence="3" id="KW-1185">Reference proteome</keyword>
<dbReference type="EMBL" id="JBHRWK010000038">
    <property type="protein sequence ID" value="MFC3452655.1"/>
    <property type="molecule type" value="Genomic_DNA"/>
</dbReference>
<evidence type="ECO:0000313" key="2">
    <source>
        <dbReference type="EMBL" id="MFC3452655.1"/>
    </source>
</evidence>
<evidence type="ECO:0000256" key="1">
    <source>
        <dbReference type="SAM" id="MobiDB-lite"/>
    </source>
</evidence>
<name>A0ABV7P279_9PSEU</name>
<dbReference type="RefSeq" id="WP_378241425.1">
    <property type="nucleotide sequence ID" value="NZ_JBHRWK010000038.1"/>
</dbReference>
<proteinExistence type="predicted"/>
<evidence type="ECO:0000313" key="3">
    <source>
        <dbReference type="Proteomes" id="UP001595645"/>
    </source>
</evidence>
<reference evidence="3" key="1">
    <citation type="journal article" date="2019" name="Int. J. Syst. Evol. Microbiol.">
        <title>The Global Catalogue of Microorganisms (GCM) 10K type strain sequencing project: providing services to taxonomists for standard genome sequencing and annotation.</title>
        <authorList>
            <consortium name="The Broad Institute Genomics Platform"/>
            <consortium name="The Broad Institute Genome Sequencing Center for Infectious Disease"/>
            <person name="Wu L."/>
            <person name="Ma J."/>
        </authorList>
    </citation>
    <scope>NUCLEOTIDE SEQUENCE [LARGE SCALE GENOMIC DNA]</scope>
    <source>
        <strain evidence="3">CGMCC 4.7676</strain>
    </source>
</reference>
<dbReference type="Proteomes" id="UP001595645">
    <property type="component" value="Unassembled WGS sequence"/>
</dbReference>
<accession>A0ABV7P279</accession>
<feature type="region of interest" description="Disordered" evidence="1">
    <location>
        <begin position="1"/>
        <end position="38"/>
    </location>
</feature>
<sequence length="75" mass="8513">MTTDSPSWETGKHTTLRPRRPPDYTLPTGTESRTRQLDLDTRARAVRTVCRLVRDDADRATLLAMLGLATDHETF</sequence>
<protein>
    <submittedName>
        <fullName evidence="2">Uncharacterized protein</fullName>
    </submittedName>
</protein>
<organism evidence="2 3">
    <name type="scientific">Amycolatopsis speibonae</name>
    <dbReference type="NCBI Taxonomy" id="1450224"/>
    <lineage>
        <taxon>Bacteria</taxon>
        <taxon>Bacillati</taxon>
        <taxon>Actinomycetota</taxon>
        <taxon>Actinomycetes</taxon>
        <taxon>Pseudonocardiales</taxon>
        <taxon>Pseudonocardiaceae</taxon>
        <taxon>Amycolatopsis</taxon>
    </lineage>
</organism>
<comment type="caution">
    <text evidence="2">The sequence shown here is derived from an EMBL/GenBank/DDBJ whole genome shotgun (WGS) entry which is preliminary data.</text>
</comment>
<gene>
    <name evidence="2" type="ORF">ACFOSH_24735</name>
</gene>